<evidence type="ECO:0000256" key="2">
    <source>
        <dbReference type="SAM" id="SignalP"/>
    </source>
</evidence>
<dbReference type="PANTHER" id="PTHR34536">
    <property type="entry name" value="DENTIN SIALOPHOSPHOPROTEIN-LIKE PROTEIN"/>
    <property type="match status" value="1"/>
</dbReference>
<feature type="region of interest" description="Disordered" evidence="1">
    <location>
        <begin position="1126"/>
        <end position="1194"/>
    </location>
</feature>
<feature type="region of interest" description="Disordered" evidence="1">
    <location>
        <begin position="457"/>
        <end position="482"/>
    </location>
</feature>
<feature type="region of interest" description="Disordered" evidence="1">
    <location>
        <begin position="1280"/>
        <end position="1323"/>
    </location>
</feature>
<keyword evidence="4" id="KW-1185">Reference proteome</keyword>
<accession>A0A4V3WQ94</accession>
<feature type="chain" id="PRO_5020870215" evidence="2">
    <location>
        <begin position="25"/>
        <end position="1775"/>
    </location>
</feature>
<feature type="compositionally biased region" description="Basic residues" evidence="1">
    <location>
        <begin position="1157"/>
        <end position="1171"/>
    </location>
</feature>
<name>A0A4V3WQ94_CAMSN</name>
<dbReference type="EMBL" id="SDRB02002467">
    <property type="protein sequence ID" value="THG19357.1"/>
    <property type="molecule type" value="Genomic_DNA"/>
</dbReference>
<feature type="compositionally biased region" description="Basic and acidic residues" evidence="1">
    <location>
        <begin position="1295"/>
        <end position="1316"/>
    </location>
</feature>
<feature type="compositionally biased region" description="Basic and acidic residues" evidence="1">
    <location>
        <begin position="460"/>
        <end position="471"/>
    </location>
</feature>
<feature type="compositionally biased region" description="Polar residues" evidence="1">
    <location>
        <begin position="562"/>
        <end position="581"/>
    </location>
</feature>
<keyword evidence="2" id="KW-0732">Signal</keyword>
<feature type="compositionally biased region" description="Basic and acidic residues" evidence="1">
    <location>
        <begin position="1236"/>
        <end position="1249"/>
    </location>
</feature>
<feature type="region of interest" description="Disordered" evidence="1">
    <location>
        <begin position="502"/>
        <end position="537"/>
    </location>
</feature>
<evidence type="ECO:0000313" key="3">
    <source>
        <dbReference type="EMBL" id="THG19357.1"/>
    </source>
</evidence>
<reference evidence="3 4" key="1">
    <citation type="journal article" date="2018" name="Proc. Natl. Acad. Sci. U.S.A.">
        <title>Draft genome sequence of Camellia sinensis var. sinensis provides insights into the evolution of the tea genome and tea quality.</title>
        <authorList>
            <person name="Wei C."/>
            <person name="Yang H."/>
            <person name="Wang S."/>
            <person name="Zhao J."/>
            <person name="Liu C."/>
            <person name="Gao L."/>
            <person name="Xia E."/>
            <person name="Lu Y."/>
            <person name="Tai Y."/>
            <person name="She G."/>
            <person name="Sun J."/>
            <person name="Cao H."/>
            <person name="Tong W."/>
            <person name="Gao Q."/>
            <person name="Li Y."/>
            <person name="Deng W."/>
            <person name="Jiang X."/>
            <person name="Wang W."/>
            <person name="Chen Q."/>
            <person name="Zhang S."/>
            <person name="Li H."/>
            <person name="Wu J."/>
            <person name="Wang P."/>
            <person name="Li P."/>
            <person name="Shi C."/>
            <person name="Zheng F."/>
            <person name="Jian J."/>
            <person name="Huang B."/>
            <person name="Shan D."/>
            <person name="Shi M."/>
            <person name="Fang C."/>
            <person name="Yue Y."/>
            <person name="Li F."/>
            <person name="Li D."/>
            <person name="Wei S."/>
            <person name="Han B."/>
            <person name="Jiang C."/>
            <person name="Yin Y."/>
            <person name="Xia T."/>
            <person name="Zhang Z."/>
            <person name="Bennetzen J.L."/>
            <person name="Zhao S."/>
            <person name="Wan X."/>
        </authorList>
    </citation>
    <scope>NUCLEOTIDE SEQUENCE [LARGE SCALE GENOMIC DNA]</scope>
    <source>
        <strain evidence="4">cv. Shuchazao</strain>
        <tissue evidence="3">Leaf</tissue>
    </source>
</reference>
<comment type="caution">
    <text evidence="3">The sequence shown here is derived from an EMBL/GenBank/DDBJ whole genome shotgun (WGS) entry which is preliminary data.</text>
</comment>
<feature type="region of interest" description="Disordered" evidence="1">
    <location>
        <begin position="1218"/>
        <end position="1265"/>
    </location>
</feature>
<dbReference type="PANTHER" id="PTHR34536:SF4">
    <property type="entry name" value="BTZ DOMAIN-CONTAINING PROTEIN"/>
    <property type="match status" value="1"/>
</dbReference>
<sequence length="1775" mass="198057">MERERGSAIVAAQLGLSIAAAATAVASASASASDRRSPARVLIVDAKLFNCLKVPSLKTAESVLGSLQLENRQVMSVSGNEETGVLARQSSNCSAGVPIKKRRFPLVRPLSPPPQEPSTRRADNDSLHKEQSNPSQESSLSDASVITNSPGLSDANKSSFPEWRKEGPADSNVYSVNLSAVKLEEPSFTSCLGSMDNMDNKKKLLLTEKSTCLKILENTELHLAASETLPVNDGKGKPNEQKAERDCKLELSTVSGDAELSLGLKEPHISDLAVQNSECTIPEKVDPSFYLSLGKAKAITKCRSDDLNLYNDRDCLHANRSNWDLNTTMDAWEGSIGDTATGQGVAAGFDGSNAMGCTGTHDVKPSISSSGFFGSSVDLGKQILGGGEKRSNFLLSSLSSSQQYKNEDSLGLQLSTPCFLPSNCSGEHSGSSAKVVSNLHGVLVPTGNMSSIGGMTVKSEPYDENAKHEARGNPTRSLDFRTSKHEVAERCSLETLKLSNTSPQKLVEPKSVKSELVQDNLETQRTTKETSHQSDGKVVQCENNCSSMMEMAVKPQKPSPSGLPTCSTELSMSGDMSNQPEYSGCTKEVHINNVAPHERCNNVEQVALETVFTSMENQSKGSTICDGMIETSGVKDLNAKDPETCRLKLMNEFPPNSRGNGEGSLSDEDKFNILTDMLEDSYSSDCESDGNHDVVTMEDANDRQFREEDDEYEDGEVREQQLHTASEGPVVEKKEAENVNFGDCDIKNVDSGSLGEGIITESGVDENERKLEEHPETSDDHIKECVDAVVNEKAEQGVDKDGSLQEPLTVEVAGAESDEKRFIKATQRKLLDRSGGKDVETGHETEISSAGATNVIQGTVTTVVQPADGNTTDTLEKPDSTMPKTDPFLNGNDGAKDVNTGGNRSRIINLPRATNVSPSKTSYIPGRSLPSQSGRDRYVDFEGGKVHPRGNREEIYIDGPRKFMRERIQDQPLRNSRLNFMRGRGRGSSRLDTLRGDWDSDRDFASEIYNGPADYRFSRHKRDSNATADAELHCNGYIVAPDGAIIGTGRGGRKPLNDELPSFRHLSSRRRSPGGRDGPATRGMQMVRRFPRNISPSRCIGEDGSDMVGLRRGQKFARGLPEDIMDPAFTRRQPPYDGVDNRFARGSRNFSSVQRRGLPRIRSKSPIRSRTRSPGPWSSPRRRSPDGFNGLPELMHRRSPAIYRMERMRSPDRPCFPEERLARRHGSPPFISRPANDLRDMESGRDHGHLRSIIPNRRSPSDRVLPRNNRRFDILDPRERTDTDEYFGGPMHSGRFHELDGDGNGDERRNCGERRGPVRSFRPPFKGADAENFRFRVDDDGPRPFRFCPEADSEFIERSNLREREFDGRIKNRSVNASRRTRSIEEQEGNYRHAGQCWLLFYMEHKLWLPILPKGQTAGSFFFAHFWELAEGSRSNVSKFFTAINYVGTLYILWSDRLQNRHTTWGNSFTSSGAIKEILNNIHERLGTKSQIINQNLEGPVTLLLDLLPFLDLKMTMNELRGNCWVVFFWKQAALTMSFMVYAVKLSKTKYPNWVALLWLSDSEPYWSFVLVTWLFGFAHLWSFKLVCLSGKHAAEVRYKWNDVQDKYKHHNNYRNVGMTGNDGLYAEQETRRKLDDDGPTLLMMNNFFGFLFFVFGKGDLVKGQCTKMLIVEEFDHNQILLVLALLWVVVLVNPLVKPKEIQEVISSNEEENTILLVICYLTIAWKMRIRSFNVELFLLGRRDYGAADLLLKLQRHDYGDYDTVDDEADYICRS</sequence>
<feature type="region of interest" description="Disordered" evidence="1">
    <location>
        <begin position="553"/>
        <end position="581"/>
    </location>
</feature>
<evidence type="ECO:0000256" key="1">
    <source>
        <dbReference type="SAM" id="MobiDB-lite"/>
    </source>
</evidence>
<organism evidence="3 4">
    <name type="scientific">Camellia sinensis var. sinensis</name>
    <name type="common">China tea</name>
    <dbReference type="NCBI Taxonomy" id="542762"/>
    <lineage>
        <taxon>Eukaryota</taxon>
        <taxon>Viridiplantae</taxon>
        <taxon>Streptophyta</taxon>
        <taxon>Embryophyta</taxon>
        <taxon>Tracheophyta</taxon>
        <taxon>Spermatophyta</taxon>
        <taxon>Magnoliopsida</taxon>
        <taxon>eudicotyledons</taxon>
        <taxon>Gunneridae</taxon>
        <taxon>Pentapetalae</taxon>
        <taxon>asterids</taxon>
        <taxon>Ericales</taxon>
        <taxon>Theaceae</taxon>
        <taxon>Camellia</taxon>
    </lineage>
</organism>
<feature type="region of interest" description="Disordered" evidence="1">
    <location>
        <begin position="1049"/>
        <end position="1082"/>
    </location>
</feature>
<evidence type="ECO:0000313" key="4">
    <source>
        <dbReference type="Proteomes" id="UP000306102"/>
    </source>
</evidence>
<feature type="compositionally biased region" description="Polar residues" evidence="1">
    <location>
        <begin position="132"/>
        <end position="159"/>
    </location>
</feature>
<feature type="region of interest" description="Disordered" evidence="1">
    <location>
        <begin position="865"/>
        <end position="936"/>
    </location>
</feature>
<feature type="compositionally biased region" description="Polar residues" evidence="1">
    <location>
        <begin position="912"/>
        <end position="922"/>
    </location>
</feature>
<feature type="region of interest" description="Disordered" evidence="1">
    <location>
        <begin position="104"/>
        <end position="169"/>
    </location>
</feature>
<feature type="signal peptide" evidence="2">
    <location>
        <begin position="1"/>
        <end position="24"/>
    </location>
</feature>
<feature type="compositionally biased region" description="Basic and acidic residues" evidence="1">
    <location>
        <begin position="118"/>
        <end position="131"/>
    </location>
</feature>
<feature type="region of interest" description="Disordered" evidence="1">
    <location>
        <begin position="682"/>
        <end position="717"/>
    </location>
</feature>
<dbReference type="Proteomes" id="UP000306102">
    <property type="component" value="Unassembled WGS sequence"/>
</dbReference>
<protein>
    <submittedName>
        <fullName evidence="3">Uncharacterized protein</fullName>
    </submittedName>
</protein>
<feature type="compositionally biased region" description="Basic and acidic residues" evidence="1">
    <location>
        <begin position="525"/>
        <end position="535"/>
    </location>
</feature>
<gene>
    <name evidence="3" type="ORF">TEA_004034</name>
</gene>
<proteinExistence type="predicted"/>